<proteinExistence type="predicted"/>
<dbReference type="Proteomes" id="UP000026923">
    <property type="component" value="Unassembled WGS sequence"/>
</dbReference>
<sequence>MSRTALSLEPVAEDNNAWLAQIIRAQREGRSCLPAYLGLNATRYSELLLCHGLQAPTGSPVDSLVGERNALREELLALRREEWQALHDLLLAGQDDHGEPAMAAIVAAACLGGEHLWRDLGLDSRAQLYALLMHNFPQLARRNTQDMRWKKFFYKQLCEQDGGYVCRSPSCETCPTYHDCFGEEQ</sequence>
<dbReference type="GO" id="GO:0030151">
    <property type="term" value="F:molybdenum ion binding"/>
    <property type="evidence" value="ECO:0007669"/>
    <property type="project" value="InterPro"/>
</dbReference>
<reference evidence="1 2" key="1">
    <citation type="journal article" date="2013" name="Genome Announc.">
        <title>Draft Genome of the Nitrogen-Fixing Bacterium Pseudomonas stutzeri Strain KOS6 Isolated from Industrial Hydrocarbon Sludge.</title>
        <authorList>
            <person name="Grigoryeva T.V."/>
            <person name="Laikov A.V."/>
            <person name="Naumova R.P."/>
            <person name="Manolov A.I."/>
            <person name="Larin A.K."/>
            <person name="Karpova I.Y."/>
            <person name="Semashko T.A."/>
            <person name="Alexeev D.G."/>
            <person name="Kostryukova E.S."/>
            <person name="Muller R."/>
            <person name="Govorun V.M."/>
        </authorList>
    </citation>
    <scope>NUCLEOTIDE SEQUENCE [LARGE SCALE GENOMIC DNA]</scope>
    <source>
        <strain evidence="1 2">KOS6</strain>
    </source>
</reference>
<accession>A0A061JJA3</accession>
<dbReference type="HOGENOM" id="CLU_094545_2_0_6"/>
<evidence type="ECO:0000313" key="1">
    <source>
        <dbReference type="EMBL" id="EWC39137.1"/>
    </source>
</evidence>
<dbReference type="EMBL" id="AMCZ02000051">
    <property type="protein sequence ID" value="EWC39137.1"/>
    <property type="molecule type" value="Genomic_DNA"/>
</dbReference>
<dbReference type="GO" id="GO:0009399">
    <property type="term" value="P:nitrogen fixation"/>
    <property type="evidence" value="ECO:0007669"/>
    <property type="project" value="InterPro"/>
</dbReference>
<dbReference type="InterPro" id="IPR006975">
    <property type="entry name" value="NifQ"/>
</dbReference>
<organism evidence="1 2">
    <name type="scientific">Stutzerimonas stutzeri KOS6</name>
    <dbReference type="NCBI Taxonomy" id="1218352"/>
    <lineage>
        <taxon>Bacteria</taxon>
        <taxon>Pseudomonadati</taxon>
        <taxon>Pseudomonadota</taxon>
        <taxon>Gammaproteobacteria</taxon>
        <taxon>Pseudomonadales</taxon>
        <taxon>Pseudomonadaceae</taxon>
        <taxon>Stutzerimonas</taxon>
    </lineage>
</organism>
<evidence type="ECO:0000313" key="2">
    <source>
        <dbReference type="Proteomes" id="UP000026923"/>
    </source>
</evidence>
<comment type="caution">
    <text evidence="1">The sequence shown here is derived from an EMBL/GenBank/DDBJ whole genome shotgun (WGS) entry which is preliminary data.</text>
</comment>
<dbReference type="RefSeq" id="WP_003294688.1">
    <property type="nucleotide sequence ID" value="NZ_KK020677.1"/>
</dbReference>
<name>A0A061JJA3_STUST</name>
<protein>
    <submittedName>
        <fullName evidence="1">Iron-molybdenum cofactor biosynthesis protein NifQ</fullName>
    </submittedName>
</protein>
<gene>
    <name evidence="1" type="ORF">B597_021680</name>
</gene>
<dbReference type="AlphaFoldDB" id="A0A061JJA3"/>
<dbReference type="Pfam" id="PF04891">
    <property type="entry name" value="NifQ"/>
    <property type="match status" value="1"/>
</dbReference>
<dbReference type="OrthoDB" id="192277at2"/>
<dbReference type="eggNOG" id="ENOG50327FW">
    <property type="taxonomic scope" value="Bacteria"/>
</dbReference>